<feature type="region of interest" description="Disordered" evidence="1">
    <location>
        <begin position="60"/>
        <end position="115"/>
    </location>
</feature>
<gene>
    <name evidence="2" type="ORF">WR25_24757</name>
</gene>
<organism evidence="2 3">
    <name type="scientific">Diploscapter pachys</name>
    <dbReference type="NCBI Taxonomy" id="2018661"/>
    <lineage>
        <taxon>Eukaryota</taxon>
        <taxon>Metazoa</taxon>
        <taxon>Ecdysozoa</taxon>
        <taxon>Nematoda</taxon>
        <taxon>Chromadorea</taxon>
        <taxon>Rhabditida</taxon>
        <taxon>Rhabditina</taxon>
        <taxon>Rhabditomorpha</taxon>
        <taxon>Rhabditoidea</taxon>
        <taxon>Rhabditidae</taxon>
        <taxon>Diploscapter</taxon>
    </lineage>
</organism>
<evidence type="ECO:0000313" key="3">
    <source>
        <dbReference type="Proteomes" id="UP000218231"/>
    </source>
</evidence>
<dbReference type="EMBL" id="LIAE01008770">
    <property type="protein sequence ID" value="PAV72513.1"/>
    <property type="molecule type" value="Genomic_DNA"/>
</dbReference>
<keyword evidence="3" id="KW-1185">Reference proteome</keyword>
<comment type="caution">
    <text evidence="2">The sequence shown here is derived from an EMBL/GenBank/DDBJ whole genome shotgun (WGS) entry which is preliminary data.</text>
</comment>
<evidence type="ECO:0000256" key="1">
    <source>
        <dbReference type="SAM" id="MobiDB-lite"/>
    </source>
</evidence>
<accession>A0A2A2KF85</accession>
<proteinExistence type="predicted"/>
<reference evidence="2" key="1">
    <citation type="journal article" date="2017" name="Curr. Biol.">
        <title>Genome architecture and evolution of a unichromosomal asexual nematode.</title>
        <authorList>
            <person name="Fradin H."/>
            <person name="Zegar C."/>
            <person name="Gutwein M."/>
            <person name="Lucas J."/>
            <person name="Kovtun M."/>
            <person name="Corcoran D."/>
            <person name="Baugh L.R."/>
            <person name="Kiontke K."/>
            <person name="Gunsalus K."/>
            <person name="Fitch D.H."/>
            <person name="Piano F."/>
        </authorList>
    </citation>
    <scope>NUCLEOTIDE SEQUENCE [LARGE SCALE GENOMIC DNA]</scope>
    <source>
        <strain evidence="2">PF1309</strain>
    </source>
</reference>
<sequence length="147" mass="15623">MACRRGVRHGAYRALATLAGCRLASAIPQPLPGNGRPSAYPRRQPWGVRQGLCQGRRFSAAAGPRGCATGAGAGSHRRADRLDRQAQRGDQQPQGQPGAAGIRGLPQWPGRPDPIETWTLRRITTPCVGVSVQAFSPCSCHRHPGCA</sequence>
<dbReference type="Proteomes" id="UP000218231">
    <property type="component" value="Unassembled WGS sequence"/>
</dbReference>
<evidence type="ECO:0000313" key="2">
    <source>
        <dbReference type="EMBL" id="PAV72513.1"/>
    </source>
</evidence>
<dbReference type="AlphaFoldDB" id="A0A2A2KF85"/>
<name>A0A2A2KF85_9BILA</name>
<feature type="compositionally biased region" description="Low complexity" evidence="1">
    <location>
        <begin position="88"/>
        <end position="100"/>
    </location>
</feature>
<protein>
    <submittedName>
        <fullName evidence="2">Uncharacterized protein</fullName>
    </submittedName>
</protein>